<protein>
    <submittedName>
        <fullName evidence="3">Outer membrane beta-barrel protein</fullName>
    </submittedName>
</protein>
<proteinExistence type="predicted"/>
<dbReference type="InterPro" id="IPR011250">
    <property type="entry name" value="OMP/PagP_B-barrel"/>
</dbReference>
<dbReference type="SUPFAM" id="SSF56925">
    <property type="entry name" value="OMPA-like"/>
    <property type="match status" value="1"/>
</dbReference>
<keyword evidence="4" id="KW-1185">Reference proteome</keyword>
<evidence type="ECO:0000313" key="4">
    <source>
        <dbReference type="Proteomes" id="UP000598971"/>
    </source>
</evidence>
<name>A0A8J8FDA8_9BACT</name>
<evidence type="ECO:0000259" key="2">
    <source>
        <dbReference type="Pfam" id="PF13568"/>
    </source>
</evidence>
<evidence type="ECO:0000256" key="1">
    <source>
        <dbReference type="SAM" id="SignalP"/>
    </source>
</evidence>
<dbReference type="RefSeq" id="WP_171606494.1">
    <property type="nucleotide sequence ID" value="NZ_WHPF01000002.1"/>
</dbReference>
<sequence>MKKALFIFVIIFSVTAANAQYKQLNVRGGATISSLYETYTSNKSLVIGAEAGLGYRKVSKHNWGFETGIYYAGKGTKFNNTGVKVHLDYVGANADLLYNFPLVHNNDLLFGAGVFVADAIGGKSTKDSTGASEKLVFGDDWTRFDGGIEVRAGFVINKTVTIGAHYGIGIFNIHSDLDPRGRSNKGRSSSATVNVEFNLYKLMGKK</sequence>
<feature type="chain" id="PRO_5035283361" evidence="1">
    <location>
        <begin position="20"/>
        <end position="206"/>
    </location>
</feature>
<keyword evidence="1" id="KW-0732">Signal</keyword>
<feature type="signal peptide" evidence="1">
    <location>
        <begin position="1"/>
        <end position="19"/>
    </location>
</feature>
<reference evidence="3" key="1">
    <citation type="submission" date="2019-10" db="EMBL/GenBank/DDBJ databases">
        <title>Draft genome sequence of Panacibacter sp. KCS-6.</title>
        <authorList>
            <person name="Yim K.J."/>
        </authorList>
    </citation>
    <scope>NUCLEOTIDE SEQUENCE</scope>
    <source>
        <strain evidence="3">KCS-6</strain>
    </source>
</reference>
<comment type="caution">
    <text evidence="3">The sequence shown here is derived from an EMBL/GenBank/DDBJ whole genome shotgun (WGS) entry which is preliminary data.</text>
</comment>
<dbReference type="InterPro" id="IPR025665">
    <property type="entry name" value="Beta-barrel_OMP_2"/>
</dbReference>
<dbReference type="Gene3D" id="2.40.160.20">
    <property type="match status" value="1"/>
</dbReference>
<dbReference type="Proteomes" id="UP000598971">
    <property type="component" value="Unassembled WGS sequence"/>
</dbReference>
<evidence type="ECO:0000313" key="3">
    <source>
        <dbReference type="EMBL" id="NNV54577.1"/>
    </source>
</evidence>
<accession>A0A8J8FDA8</accession>
<dbReference type="Pfam" id="PF13568">
    <property type="entry name" value="OMP_b-brl_2"/>
    <property type="match status" value="1"/>
</dbReference>
<feature type="domain" description="Outer membrane protein beta-barrel" evidence="2">
    <location>
        <begin position="22"/>
        <end position="174"/>
    </location>
</feature>
<dbReference type="EMBL" id="WHPF01000002">
    <property type="protein sequence ID" value="NNV54577.1"/>
    <property type="molecule type" value="Genomic_DNA"/>
</dbReference>
<organism evidence="3 4">
    <name type="scientific">Limnovirga soli</name>
    <dbReference type="NCBI Taxonomy" id="2656915"/>
    <lineage>
        <taxon>Bacteria</taxon>
        <taxon>Pseudomonadati</taxon>
        <taxon>Bacteroidota</taxon>
        <taxon>Chitinophagia</taxon>
        <taxon>Chitinophagales</taxon>
        <taxon>Chitinophagaceae</taxon>
        <taxon>Limnovirga</taxon>
    </lineage>
</organism>
<dbReference type="AlphaFoldDB" id="A0A8J8FDA8"/>
<gene>
    <name evidence="3" type="ORF">GD597_03825</name>
</gene>